<dbReference type="EMBL" id="RKQP01000001">
    <property type="protein sequence ID" value="RPE86024.1"/>
    <property type="molecule type" value="Genomic_DNA"/>
</dbReference>
<dbReference type="SUPFAM" id="SSF53955">
    <property type="entry name" value="Lysozyme-like"/>
    <property type="match status" value="1"/>
</dbReference>
<dbReference type="CDD" id="cd00736">
    <property type="entry name" value="lambda_lys-like"/>
    <property type="match status" value="1"/>
</dbReference>
<comment type="caution">
    <text evidence="2">The sequence shown here is derived from an EMBL/GenBank/DDBJ whole genome shotgun (WGS) entry which is preliminary data.</text>
</comment>
<feature type="region of interest" description="Disordered" evidence="1">
    <location>
        <begin position="169"/>
        <end position="189"/>
    </location>
</feature>
<gene>
    <name evidence="2" type="ORF">EDC46_0415</name>
</gene>
<protein>
    <submittedName>
        <fullName evidence="2">Muramidase (Phage lysozyme)</fullName>
    </submittedName>
</protein>
<organism evidence="2 3">
    <name type="scientific">Vespertiliibacter pulmonis</name>
    <dbReference type="NCBI Taxonomy" id="1443036"/>
    <lineage>
        <taxon>Bacteria</taxon>
        <taxon>Pseudomonadati</taxon>
        <taxon>Pseudomonadota</taxon>
        <taxon>Gammaproteobacteria</taxon>
        <taxon>Pasteurellales</taxon>
        <taxon>Pasteurellaceae</taxon>
        <taxon>Vespertiliibacter</taxon>
    </lineage>
</organism>
<accession>A0A3N4WLL3</accession>
<proteinExistence type="predicted"/>
<dbReference type="InterPro" id="IPR023346">
    <property type="entry name" value="Lysozyme-like_dom_sf"/>
</dbReference>
<dbReference type="Gene3D" id="1.10.530.10">
    <property type="match status" value="1"/>
</dbReference>
<keyword evidence="3" id="KW-1185">Reference proteome</keyword>
<dbReference type="RefSeq" id="WP_170152419.1">
    <property type="nucleotide sequence ID" value="NZ_CP016615.1"/>
</dbReference>
<evidence type="ECO:0000256" key="1">
    <source>
        <dbReference type="SAM" id="MobiDB-lite"/>
    </source>
</evidence>
<dbReference type="Proteomes" id="UP000281691">
    <property type="component" value="Unassembled WGS sequence"/>
</dbReference>
<dbReference type="AlphaFoldDB" id="A0A3N4WLL3"/>
<reference evidence="2 3" key="1">
    <citation type="submission" date="2018-11" db="EMBL/GenBank/DDBJ databases">
        <title>Genomic Encyclopedia of Type Strains, Phase IV (KMG-IV): sequencing the most valuable type-strain genomes for metagenomic binning, comparative biology and taxonomic classification.</title>
        <authorList>
            <person name="Goeker M."/>
        </authorList>
    </citation>
    <scope>NUCLEOTIDE SEQUENCE [LARGE SCALE GENOMIC DNA]</scope>
    <source>
        <strain evidence="2 3">DSM 27238</strain>
    </source>
</reference>
<evidence type="ECO:0000313" key="3">
    <source>
        <dbReference type="Proteomes" id="UP000281691"/>
    </source>
</evidence>
<name>A0A3N4WLL3_9PAST</name>
<evidence type="ECO:0000313" key="2">
    <source>
        <dbReference type="EMBL" id="RPE86024.1"/>
    </source>
</evidence>
<sequence>MANRQLVEEYLQHPNMRHFLDVLAFTEGTQKHGYHTTFGGGRIDDLSQHPNKIWGRTGDGATTATGRYQFLGSTWNEQAKKLGLKDFSGPSQDLAAVSLIADRGAAKDIINGDINSALKKLSSTWASLPYNNSPHQSQRKLSEVMNYWNNLKNGKEQGLVMVEGNANGQPREEVSMGQPTTPSDYGFTPPVNMQNTTPSKTENGTDFAGFNQLNNIINDFVEPQPPKVDYRQQFQQQLASAFGIEPKASNGIPDYIGDLVRSIYDETA</sequence>